<keyword evidence="2" id="KW-1185">Reference proteome</keyword>
<accession>A0ACB7Z7K1</accession>
<dbReference type="Proteomes" id="UP000828048">
    <property type="component" value="Chromosome 4"/>
</dbReference>
<protein>
    <submittedName>
        <fullName evidence="1">Uncharacterized protein</fullName>
    </submittedName>
</protein>
<gene>
    <name evidence="1" type="ORF">Vadar_030932</name>
</gene>
<dbReference type="EMBL" id="CM037154">
    <property type="protein sequence ID" value="KAH7861794.1"/>
    <property type="molecule type" value="Genomic_DNA"/>
</dbReference>
<sequence length="128" mass="14647">MQVEAMEDQVSIAAYIAGLNPGQLLFNLTKDPPITIAELMMRVQKHMNAEDVLSARRSRDDNNYFAPGQSENQKREQTSLSKDVRIRKHDQRSSAKKGRPLEKYQQFTPLVATAEQILDDLHDDHDLK</sequence>
<evidence type="ECO:0000313" key="1">
    <source>
        <dbReference type="EMBL" id="KAH7861794.1"/>
    </source>
</evidence>
<comment type="caution">
    <text evidence="1">The sequence shown here is derived from an EMBL/GenBank/DDBJ whole genome shotgun (WGS) entry which is preliminary data.</text>
</comment>
<proteinExistence type="predicted"/>
<name>A0ACB7Z7K1_9ERIC</name>
<reference evidence="1 2" key="1">
    <citation type="journal article" date="2021" name="Hortic Res">
        <title>High-quality reference genome and annotation aids understanding of berry development for evergreen blueberry (Vaccinium darrowii).</title>
        <authorList>
            <person name="Yu J."/>
            <person name="Hulse-Kemp A.M."/>
            <person name="Babiker E."/>
            <person name="Staton M."/>
        </authorList>
    </citation>
    <scope>NUCLEOTIDE SEQUENCE [LARGE SCALE GENOMIC DNA]</scope>
    <source>
        <strain evidence="2">cv. NJ 8807/NJ 8810</strain>
        <tissue evidence="1">Young leaf</tissue>
    </source>
</reference>
<evidence type="ECO:0000313" key="2">
    <source>
        <dbReference type="Proteomes" id="UP000828048"/>
    </source>
</evidence>
<organism evidence="1 2">
    <name type="scientific">Vaccinium darrowii</name>
    <dbReference type="NCBI Taxonomy" id="229202"/>
    <lineage>
        <taxon>Eukaryota</taxon>
        <taxon>Viridiplantae</taxon>
        <taxon>Streptophyta</taxon>
        <taxon>Embryophyta</taxon>
        <taxon>Tracheophyta</taxon>
        <taxon>Spermatophyta</taxon>
        <taxon>Magnoliopsida</taxon>
        <taxon>eudicotyledons</taxon>
        <taxon>Gunneridae</taxon>
        <taxon>Pentapetalae</taxon>
        <taxon>asterids</taxon>
        <taxon>Ericales</taxon>
        <taxon>Ericaceae</taxon>
        <taxon>Vaccinioideae</taxon>
        <taxon>Vaccinieae</taxon>
        <taxon>Vaccinium</taxon>
    </lineage>
</organism>